<gene>
    <name evidence="1" type="ORF">EJF14_50265</name>
</gene>
<evidence type="ECO:0000313" key="2">
    <source>
        <dbReference type="Proteomes" id="UP000326582"/>
    </source>
</evidence>
<protein>
    <submittedName>
        <fullName evidence="1">Mitochondrial transcription factor</fullName>
    </submittedName>
</protein>
<name>A0ACD0WNC7_CLALS</name>
<sequence>MSSIFLNISPVTTSKQNSLRSMALRSLNPRLIPHFEALPRTTHQYGFKNIVTPKVCQEVIDRLQLRQKYPNSKGNLDIVDVFAGYGLFSTMVNYELKPKNHLIIDGTKDNEKIWKNRLSFLEKSTGNAENFRYFNNDGHSWETYDHLFKELKVIQPSVQPRSKIHDELLILANISSNKFGESLFAQWIMCCAYQNWLQKYGRVRMVLLVREATASKFLSGPNFSKRNRASLKRDMFTDMQLVAVSDISVDSKGIAGDSYDPNLLIKDQPLVLPNSSVLPVGGDLAVVEVVPKELPDIDVNAVEYLTQVFMYKSSNTVKESLNILAPGADSDLGSKIPSEILEKTAKQLSKEDMDHIYNVYNNWAFKPSYEDTLNFFSEETRNF</sequence>
<proteinExistence type="predicted"/>
<keyword evidence="2" id="KW-1185">Reference proteome</keyword>
<organism evidence="1 2">
    <name type="scientific">Clavispora lusitaniae</name>
    <name type="common">Candida lusitaniae</name>
    <dbReference type="NCBI Taxonomy" id="36911"/>
    <lineage>
        <taxon>Eukaryota</taxon>
        <taxon>Fungi</taxon>
        <taxon>Dikarya</taxon>
        <taxon>Ascomycota</taxon>
        <taxon>Saccharomycotina</taxon>
        <taxon>Pichiomycetes</taxon>
        <taxon>Metschnikowiaceae</taxon>
        <taxon>Clavispora</taxon>
    </lineage>
</organism>
<accession>A0ACD0WNC7</accession>
<reference evidence="2" key="1">
    <citation type="journal article" date="2019" name="MBio">
        <title>Comparative genomics for the elucidation of multidrug resistance (MDR) in Candida lusitaniae.</title>
        <authorList>
            <person name="Kannan A."/>
            <person name="Asner S.A."/>
            <person name="Trachsel E."/>
            <person name="Kelly S."/>
            <person name="Parker J."/>
            <person name="Sanglard D."/>
        </authorList>
    </citation>
    <scope>NUCLEOTIDE SEQUENCE [LARGE SCALE GENOMIC DNA]</scope>
    <source>
        <strain evidence="2">P1</strain>
    </source>
</reference>
<evidence type="ECO:0000313" key="1">
    <source>
        <dbReference type="EMBL" id="QFZ29042.1"/>
    </source>
</evidence>
<dbReference type="Proteomes" id="UP000326582">
    <property type="component" value="Chromosome 5"/>
</dbReference>
<dbReference type="EMBL" id="CP038488">
    <property type="protein sequence ID" value="QFZ29042.1"/>
    <property type="molecule type" value="Genomic_DNA"/>
</dbReference>